<feature type="DNA-binding region" description="H-T-H motif" evidence="4">
    <location>
        <begin position="62"/>
        <end position="81"/>
    </location>
</feature>
<keyword evidence="3" id="KW-0804">Transcription</keyword>
<dbReference type="InterPro" id="IPR050109">
    <property type="entry name" value="HTH-type_TetR-like_transc_reg"/>
</dbReference>
<dbReference type="SUPFAM" id="SSF48498">
    <property type="entry name" value="Tetracyclin repressor-like, C-terminal domain"/>
    <property type="match status" value="1"/>
</dbReference>
<dbReference type="PANTHER" id="PTHR30055">
    <property type="entry name" value="HTH-TYPE TRANSCRIPTIONAL REGULATOR RUTR"/>
    <property type="match status" value="1"/>
</dbReference>
<dbReference type="InterPro" id="IPR023772">
    <property type="entry name" value="DNA-bd_HTH_TetR-type_CS"/>
</dbReference>
<name>A0A2S7K7Y1_9PROT</name>
<evidence type="ECO:0000256" key="2">
    <source>
        <dbReference type="ARBA" id="ARBA00023125"/>
    </source>
</evidence>
<comment type="caution">
    <text evidence="7">The sequence shown here is derived from an EMBL/GenBank/DDBJ whole genome shotgun (WGS) entry which is preliminary data.</text>
</comment>
<evidence type="ECO:0000256" key="4">
    <source>
        <dbReference type="PROSITE-ProRule" id="PRU00335"/>
    </source>
</evidence>
<dbReference type="PROSITE" id="PS01081">
    <property type="entry name" value="HTH_TETR_1"/>
    <property type="match status" value="1"/>
</dbReference>
<evidence type="ECO:0000313" key="7">
    <source>
        <dbReference type="EMBL" id="PQA88602.1"/>
    </source>
</evidence>
<dbReference type="GO" id="GO:0003700">
    <property type="term" value="F:DNA-binding transcription factor activity"/>
    <property type="evidence" value="ECO:0007669"/>
    <property type="project" value="TreeGrafter"/>
</dbReference>
<dbReference type="GO" id="GO:0000976">
    <property type="term" value="F:transcription cis-regulatory region binding"/>
    <property type="evidence" value="ECO:0007669"/>
    <property type="project" value="TreeGrafter"/>
</dbReference>
<feature type="region of interest" description="Disordered" evidence="5">
    <location>
        <begin position="1"/>
        <end position="29"/>
    </location>
</feature>
<feature type="compositionally biased region" description="Basic and acidic residues" evidence="5">
    <location>
        <begin position="14"/>
        <end position="24"/>
    </location>
</feature>
<sequence>MNRRLRRRKWPKTRGGDAPKRNGDEAMPEAATVVETGPDEKTEAIVAAARKMFLTLGFDGASMDQIALTAGVSKRTVYNRFRSKEELFGAAITETCKTFLPVNVDEIELTLPPDDLVRALSRQFVKGVLDPEALSLRRIAAFEAGRNPAIGKMYLERGAEWMVAQCAPILERLAKRGFVKIDDAADAIWRLGALITEPLYTRVLLGDPPADLDAAIDAQIENGVEAFKKIYAPE</sequence>
<evidence type="ECO:0000256" key="5">
    <source>
        <dbReference type="SAM" id="MobiDB-lite"/>
    </source>
</evidence>
<dbReference type="PROSITE" id="PS50977">
    <property type="entry name" value="HTH_TETR_2"/>
    <property type="match status" value="1"/>
</dbReference>
<feature type="domain" description="HTH tetR-type" evidence="6">
    <location>
        <begin position="39"/>
        <end position="99"/>
    </location>
</feature>
<evidence type="ECO:0000313" key="8">
    <source>
        <dbReference type="Proteomes" id="UP000239504"/>
    </source>
</evidence>
<accession>A0A2S7K7Y1</accession>
<dbReference type="InterPro" id="IPR001647">
    <property type="entry name" value="HTH_TetR"/>
</dbReference>
<dbReference type="PRINTS" id="PR00455">
    <property type="entry name" value="HTHTETR"/>
</dbReference>
<evidence type="ECO:0000256" key="3">
    <source>
        <dbReference type="ARBA" id="ARBA00023163"/>
    </source>
</evidence>
<dbReference type="Pfam" id="PF00440">
    <property type="entry name" value="TetR_N"/>
    <property type="match status" value="1"/>
</dbReference>
<dbReference type="AlphaFoldDB" id="A0A2S7K7Y1"/>
<dbReference type="Gene3D" id="1.10.357.10">
    <property type="entry name" value="Tetracycline Repressor, domain 2"/>
    <property type="match status" value="1"/>
</dbReference>
<keyword evidence="8" id="KW-1185">Reference proteome</keyword>
<dbReference type="Proteomes" id="UP000239504">
    <property type="component" value="Unassembled WGS sequence"/>
</dbReference>
<dbReference type="FunFam" id="1.10.10.60:FF:000141">
    <property type="entry name" value="TetR family transcriptional regulator"/>
    <property type="match status" value="1"/>
</dbReference>
<dbReference type="PANTHER" id="PTHR30055:SF146">
    <property type="entry name" value="HTH-TYPE TRANSCRIPTIONAL DUAL REGULATOR CECR"/>
    <property type="match status" value="1"/>
</dbReference>
<gene>
    <name evidence="7" type="ORF">CW354_09995</name>
</gene>
<dbReference type="EMBL" id="PJCH01000005">
    <property type="protein sequence ID" value="PQA88602.1"/>
    <property type="molecule type" value="Genomic_DNA"/>
</dbReference>
<reference evidence="7 8" key="1">
    <citation type="submission" date="2017-12" db="EMBL/GenBank/DDBJ databases">
        <authorList>
            <person name="Hurst M.R.H."/>
        </authorList>
    </citation>
    <scope>NUCLEOTIDE SEQUENCE [LARGE SCALE GENOMIC DNA]</scope>
    <source>
        <strain evidence="7 8">SY-3-19</strain>
    </source>
</reference>
<dbReference type="InterPro" id="IPR009057">
    <property type="entry name" value="Homeodomain-like_sf"/>
</dbReference>
<dbReference type="Gene3D" id="1.10.10.60">
    <property type="entry name" value="Homeodomain-like"/>
    <property type="match status" value="1"/>
</dbReference>
<dbReference type="Pfam" id="PF14246">
    <property type="entry name" value="TetR_C_7"/>
    <property type="match status" value="1"/>
</dbReference>
<keyword evidence="2 4" id="KW-0238">DNA-binding</keyword>
<dbReference type="InterPro" id="IPR036271">
    <property type="entry name" value="Tet_transcr_reg_TetR-rel_C_sf"/>
</dbReference>
<proteinExistence type="predicted"/>
<dbReference type="InterPro" id="IPR039536">
    <property type="entry name" value="TetR_C_Proteobacteria"/>
</dbReference>
<evidence type="ECO:0000256" key="1">
    <source>
        <dbReference type="ARBA" id="ARBA00023015"/>
    </source>
</evidence>
<evidence type="ECO:0000259" key="6">
    <source>
        <dbReference type="PROSITE" id="PS50977"/>
    </source>
</evidence>
<keyword evidence="1" id="KW-0805">Transcription regulation</keyword>
<feature type="compositionally biased region" description="Basic residues" evidence="5">
    <location>
        <begin position="1"/>
        <end position="12"/>
    </location>
</feature>
<dbReference type="SUPFAM" id="SSF46689">
    <property type="entry name" value="Homeodomain-like"/>
    <property type="match status" value="1"/>
</dbReference>
<protein>
    <recommendedName>
        <fullName evidence="6">HTH tetR-type domain-containing protein</fullName>
    </recommendedName>
</protein>
<organism evidence="7 8">
    <name type="scientific">Hyphococcus luteus</name>
    <dbReference type="NCBI Taxonomy" id="2058213"/>
    <lineage>
        <taxon>Bacteria</taxon>
        <taxon>Pseudomonadati</taxon>
        <taxon>Pseudomonadota</taxon>
        <taxon>Alphaproteobacteria</taxon>
        <taxon>Parvularculales</taxon>
        <taxon>Parvularculaceae</taxon>
        <taxon>Hyphococcus</taxon>
    </lineage>
</organism>